<keyword evidence="5" id="KW-0238">DNA-binding</keyword>
<dbReference type="Gene3D" id="3.30.50.10">
    <property type="entry name" value="Erythroid Transcription Factor GATA-1, subunit A"/>
    <property type="match status" value="1"/>
</dbReference>
<evidence type="ECO:0000313" key="10">
    <source>
        <dbReference type="Proteomes" id="UP000887560"/>
    </source>
</evidence>
<reference evidence="11" key="1">
    <citation type="submission" date="2022-11" db="UniProtKB">
        <authorList>
            <consortium name="WormBaseParasite"/>
        </authorList>
    </citation>
    <scope>IDENTIFICATION</scope>
</reference>
<evidence type="ECO:0000259" key="9">
    <source>
        <dbReference type="PROSITE" id="PS51030"/>
    </source>
</evidence>
<dbReference type="Pfam" id="PF00105">
    <property type="entry name" value="zf-C4"/>
    <property type="match status" value="1"/>
</dbReference>
<keyword evidence="2" id="KW-0863">Zinc-finger</keyword>
<dbReference type="SUPFAM" id="SSF52490">
    <property type="entry name" value="Tubulin nucleotide-binding domain-like"/>
    <property type="match status" value="1"/>
</dbReference>
<dbReference type="GO" id="GO:0003700">
    <property type="term" value="F:DNA-binding transcription factor activity"/>
    <property type="evidence" value="ECO:0007669"/>
    <property type="project" value="InterPro"/>
</dbReference>
<dbReference type="WBParaSite" id="scf7180000423834.g11711">
    <property type="protein sequence ID" value="scf7180000423834.g11711"/>
    <property type="gene ID" value="scf7180000423834.g11711"/>
</dbReference>
<protein>
    <submittedName>
        <fullName evidence="11">Nuclear receptor domain-containing protein</fullName>
    </submittedName>
</protein>
<dbReference type="Proteomes" id="UP000887560">
    <property type="component" value="Unplaced"/>
</dbReference>
<dbReference type="SUPFAM" id="SSF57716">
    <property type="entry name" value="Glucocorticoid receptor-like (DNA-binding domain)"/>
    <property type="match status" value="1"/>
</dbReference>
<evidence type="ECO:0000256" key="3">
    <source>
        <dbReference type="ARBA" id="ARBA00022833"/>
    </source>
</evidence>
<dbReference type="Gene3D" id="3.40.50.1440">
    <property type="entry name" value="Tubulin/FtsZ, GTPase domain"/>
    <property type="match status" value="1"/>
</dbReference>
<organism evidence="10 11">
    <name type="scientific">Meloidogyne floridensis</name>
    <dbReference type="NCBI Taxonomy" id="298350"/>
    <lineage>
        <taxon>Eukaryota</taxon>
        <taxon>Metazoa</taxon>
        <taxon>Ecdysozoa</taxon>
        <taxon>Nematoda</taxon>
        <taxon>Chromadorea</taxon>
        <taxon>Rhabditida</taxon>
        <taxon>Tylenchina</taxon>
        <taxon>Tylenchomorpha</taxon>
        <taxon>Tylenchoidea</taxon>
        <taxon>Meloidogynidae</taxon>
        <taxon>Meloidogyninae</taxon>
        <taxon>Meloidogyne</taxon>
    </lineage>
</organism>
<dbReference type="GO" id="GO:0043565">
    <property type="term" value="F:sequence-specific DNA binding"/>
    <property type="evidence" value="ECO:0007669"/>
    <property type="project" value="InterPro"/>
</dbReference>
<evidence type="ECO:0000256" key="1">
    <source>
        <dbReference type="ARBA" id="ARBA00022723"/>
    </source>
</evidence>
<accession>A0A915P4H1</accession>
<evidence type="ECO:0000256" key="4">
    <source>
        <dbReference type="ARBA" id="ARBA00023015"/>
    </source>
</evidence>
<dbReference type="InterPro" id="IPR013838">
    <property type="entry name" value="Beta-tubulin_BS"/>
</dbReference>
<keyword evidence="8" id="KW-0539">Nucleus</keyword>
<name>A0A915P4H1_9BILA</name>
<keyword evidence="10" id="KW-1185">Reference proteome</keyword>
<evidence type="ECO:0000256" key="2">
    <source>
        <dbReference type="ARBA" id="ARBA00022771"/>
    </source>
</evidence>
<dbReference type="InterPro" id="IPR013088">
    <property type="entry name" value="Znf_NHR/GATA"/>
</dbReference>
<feature type="domain" description="Nuclear receptor" evidence="9">
    <location>
        <begin position="91"/>
        <end position="162"/>
    </location>
</feature>
<sequence length="162" mass="17705">MREIITIMTGQCGNQIGSKMSDSSDADSTASTFQQFAEMRLQFHSGPALLNLQGGPSAPFYSSHHLPIVHPLPGCTFQFSSGVHIIAGAYHLECVVCGGPGARNHYNAKTCGACAMFYRRAIKDKKNFDCKNFKPCSLRTGKSYCSFCRLQKMKSVGMSFDS</sequence>
<keyword evidence="7" id="KW-0675">Receptor</keyword>
<evidence type="ECO:0000256" key="8">
    <source>
        <dbReference type="ARBA" id="ARBA00023242"/>
    </source>
</evidence>
<dbReference type="GO" id="GO:0008270">
    <property type="term" value="F:zinc ion binding"/>
    <property type="evidence" value="ECO:0007669"/>
    <property type="project" value="UniProtKB-KW"/>
</dbReference>
<dbReference type="GO" id="GO:0005634">
    <property type="term" value="C:nucleus"/>
    <property type="evidence" value="ECO:0007669"/>
    <property type="project" value="TreeGrafter"/>
</dbReference>
<keyword evidence="6" id="KW-0804">Transcription</keyword>
<dbReference type="PROSITE" id="PS00228">
    <property type="entry name" value="TUBULIN_B_AUTOREG"/>
    <property type="match status" value="1"/>
</dbReference>
<keyword evidence="3" id="KW-0862">Zinc</keyword>
<evidence type="ECO:0000313" key="11">
    <source>
        <dbReference type="WBParaSite" id="scf7180000423834.g11711"/>
    </source>
</evidence>
<evidence type="ECO:0000256" key="6">
    <source>
        <dbReference type="ARBA" id="ARBA00023163"/>
    </source>
</evidence>
<dbReference type="PANTHER" id="PTHR46011">
    <property type="entry name" value="NUCLEAR HORMONE RECEPTOR FAMILY MEMBER NHR-86-RELATED"/>
    <property type="match status" value="1"/>
</dbReference>
<dbReference type="InterPro" id="IPR036525">
    <property type="entry name" value="Tubulin/FtsZ_GTPase_sf"/>
</dbReference>
<dbReference type="AlphaFoldDB" id="A0A915P4H1"/>
<dbReference type="InterPro" id="IPR001628">
    <property type="entry name" value="Znf_hrmn_rcpt"/>
</dbReference>
<evidence type="ECO:0000256" key="5">
    <source>
        <dbReference type="ARBA" id="ARBA00023125"/>
    </source>
</evidence>
<dbReference type="PRINTS" id="PR00047">
    <property type="entry name" value="STROIDFINGER"/>
</dbReference>
<dbReference type="PROSITE" id="PS51030">
    <property type="entry name" value="NUCLEAR_REC_DBD_2"/>
    <property type="match status" value="1"/>
</dbReference>
<evidence type="ECO:0000256" key="7">
    <source>
        <dbReference type="ARBA" id="ARBA00023170"/>
    </source>
</evidence>
<keyword evidence="4" id="KW-0805">Transcription regulation</keyword>
<proteinExistence type="predicted"/>
<dbReference type="PANTHER" id="PTHR46011:SF6">
    <property type="entry name" value="HIGH ZINC ACTIVATED NUCLEAR RECEPTOR PROTEIN"/>
    <property type="match status" value="1"/>
</dbReference>
<keyword evidence="1" id="KW-0479">Metal-binding</keyword>
<dbReference type="SMART" id="SM00399">
    <property type="entry name" value="ZnF_C4"/>
    <property type="match status" value="1"/>
</dbReference>